<feature type="compositionally biased region" description="Basic and acidic residues" evidence="1">
    <location>
        <begin position="153"/>
        <end position="179"/>
    </location>
</feature>
<evidence type="ECO:0000313" key="4">
    <source>
        <dbReference type="Proteomes" id="UP000001593"/>
    </source>
</evidence>
<dbReference type="HOGENOM" id="CLU_1379612_0_0_1"/>
<feature type="domain" description="Large ribosomal subunit protein mL59" evidence="2">
    <location>
        <begin position="41"/>
        <end position="145"/>
    </location>
</feature>
<evidence type="ECO:0000256" key="1">
    <source>
        <dbReference type="SAM" id="MobiDB-lite"/>
    </source>
</evidence>
<dbReference type="InterPro" id="IPR040922">
    <property type="entry name" value="Ribosomal_mL59_dom"/>
</dbReference>
<dbReference type="PANTHER" id="PTHR31761">
    <property type="entry name" value="GROWTH ARREST AND DNA DAMAGE-INDUCIBLE PROTEINS-INTERACTING PROTEIN 1 GADD45GIP1"/>
    <property type="match status" value="1"/>
</dbReference>
<dbReference type="OMA" id="NNWHKPK"/>
<proteinExistence type="predicted"/>
<feature type="region of interest" description="Disordered" evidence="1">
    <location>
        <begin position="153"/>
        <end position="198"/>
    </location>
</feature>
<evidence type="ECO:0000259" key="2">
    <source>
        <dbReference type="Pfam" id="PF18126"/>
    </source>
</evidence>
<dbReference type="EMBL" id="DS469513">
    <property type="protein sequence ID" value="EDO48454.1"/>
    <property type="molecule type" value="Genomic_DNA"/>
</dbReference>
<dbReference type="PhylomeDB" id="A7RIT2"/>
<dbReference type="InterPro" id="IPR018472">
    <property type="entry name" value="Ribosomal_mL64"/>
</dbReference>
<feature type="compositionally biased region" description="Basic residues" evidence="1">
    <location>
        <begin position="189"/>
        <end position="198"/>
    </location>
</feature>
<gene>
    <name evidence="3" type="ORF">NEMVEDRAFT_v1g238609</name>
</gene>
<name>A7RIT2_NEMVE</name>
<evidence type="ECO:0000313" key="3">
    <source>
        <dbReference type="EMBL" id="EDO48454.1"/>
    </source>
</evidence>
<dbReference type="PANTHER" id="PTHR31761:SF1">
    <property type="entry name" value="LARGE RIBOSOMAL SUBUNIT PROTEIN ML64"/>
    <property type="match status" value="1"/>
</dbReference>
<dbReference type="OrthoDB" id="6247992at2759"/>
<dbReference type="Proteomes" id="UP000001593">
    <property type="component" value="Unassembled WGS sequence"/>
</dbReference>
<protein>
    <recommendedName>
        <fullName evidence="2">Large ribosomal subunit protein mL59 domain-containing protein</fullName>
    </recommendedName>
</protein>
<reference evidence="3 4" key="1">
    <citation type="journal article" date="2007" name="Science">
        <title>Sea anemone genome reveals ancestral eumetazoan gene repertoire and genomic organization.</title>
        <authorList>
            <person name="Putnam N.H."/>
            <person name="Srivastava M."/>
            <person name="Hellsten U."/>
            <person name="Dirks B."/>
            <person name="Chapman J."/>
            <person name="Salamov A."/>
            <person name="Terry A."/>
            <person name="Shapiro H."/>
            <person name="Lindquist E."/>
            <person name="Kapitonov V.V."/>
            <person name="Jurka J."/>
            <person name="Genikhovich G."/>
            <person name="Grigoriev I.V."/>
            <person name="Lucas S.M."/>
            <person name="Steele R.E."/>
            <person name="Finnerty J.R."/>
            <person name="Technau U."/>
            <person name="Martindale M.Q."/>
            <person name="Rokhsar D.S."/>
        </authorList>
    </citation>
    <scope>NUCLEOTIDE SEQUENCE [LARGE SCALE GENOMIC DNA]</scope>
    <source>
        <strain evidence="4">CH2 X CH6</strain>
    </source>
</reference>
<dbReference type="AlphaFoldDB" id="A7RIT2"/>
<sequence length="198" mass="23112">MAVEACWSCMRRNFLLAHSLRKFTTPRTLSPIFLSRSSNNAVENVMAQETKPPSVSPEVAQILEDSRPKFINNNWHKPKISARRLAELRKAYIAQGFYWPKKPMIDRGLDKTPKGHKYEREKEERLAKIEENMNNMPRIIEEYRKKMIELRSKRKDERKASNLKAVEAKRMGIHPKDPRGLAAIGQGNKNKKKFQKKV</sequence>
<dbReference type="Pfam" id="PF18126">
    <property type="entry name" value="Mitoc_mL59"/>
    <property type="match status" value="1"/>
</dbReference>
<organism evidence="3 4">
    <name type="scientific">Nematostella vectensis</name>
    <name type="common">Starlet sea anemone</name>
    <dbReference type="NCBI Taxonomy" id="45351"/>
    <lineage>
        <taxon>Eukaryota</taxon>
        <taxon>Metazoa</taxon>
        <taxon>Cnidaria</taxon>
        <taxon>Anthozoa</taxon>
        <taxon>Hexacorallia</taxon>
        <taxon>Actiniaria</taxon>
        <taxon>Edwardsiidae</taxon>
        <taxon>Nematostella</taxon>
    </lineage>
</organism>
<dbReference type="GO" id="GO:0005634">
    <property type="term" value="C:nucleus"/>
    <property type="evidence" value="ECO:0007669"/>
    <property type="project" value="InterPro"/>
</dbReference>
<dbReference type="eggNOG" id="ENOG502SGH1">
    <property type="taxonomic scope" value="Eukaryota"/>
</dbReference>
<accession>A7RIT2</accession>
<dbReference type="GO" id="GO:0005739">
    <property type="term" value="C:mitochondrion"/>
    <property type="evidence" value="ECO:0000318"/>
    <property type="project" value="GO_Central"/>
</dbReference>
<dbReference type="InParanoid" id="A7RIT2"/>
<dbReference type="KEGG" id="nve:5520690"/>
<keyword evidence="4" id="KW-1185">Reference proteome</keyword>